<accession>C7Q965</accession>
<sequence>MTASPEDPLEEMRERTAETLADARKEVDRARKTLHDQIIPSSQTIDDVDYEDHSDPQADQAEPRTDHQSGQASDDWLGQAIALAQDNVEAGGWPFGAVIVRDGAVIATGVNEVLADGDPTAHAEMLAIREACRVLKDINLAGAVLYASCEPCPMCLAAIKWAGLTGIVYAADRESSARAGFPDKEIYDLFDQPRDAWPMDIRQQAHDHAEEPLTDWGRKHQDD</sequence>
<dbReference type="PROSITE" id="PS51747">
    <property type="entry name" value="CYT_DCMP_DEAMINASES_2"/>
    <property type="match status" value="1"/>
</dbReference>
<evidence type="ECO:0000256" key="2">
    <source>
        <dbReference type="ARBA" id="ARBA00022833"/>
    </source>
</evidence>
<keyword evidence="1" id="KW-0479">Metal-binding</keyword>
<gene>
    <name evidence="5" type="ordered locus">Caci_3479</name>
</gene>
<dbReference type="CDD" id="cd01285">
    <property type="entry name" value="nucleoside_deaminase"/>
    <property type="match status" value="1"/>
</dbReference>
<protein>
    <submittedName>
        <fullName evidence="5">CMP/dCMP deaminase zinc-binding</fullName>
    </submittedName>
</protein>
<dbReference type="AlphaFoldDB" id="C7Q965"/>
<dbReference type="HOGENOM" id="CLU_1238362_0_0_11"/>
<keyword evidence="2" id="KW-0862">Zinc</keyword>
<feature type="domain" description="CMP/dCMP-type deaminase" evidence="4">
    <location>
        <begin position="71"/>
        <end position="194"/>
    </location>
</feature>
<evidence type="ECO:0000256" key="1">
    <source>
        <dbReference type="ARBA" id="ARBA00022723"/>
    </source>
</evidence>
<dbReference type="EMBL" id="CP001700">
    <property type="protein sequence ID" value="ACU72385.1"/>
    <property type="molecule type" value="Genomic_DNA"/>
</dbReference>
<dbReference type="KEGG" id="cai:Caci_3479"/>
<dbReference type="InParanoid" id="C7Q965"/>
<reference evidence="5" key="1">
    <citation type="journal article" date="2009" name="Stand. Genomic Sci.">
        <title>Complete genome sequence of Catenulispora acidiphila type strain (ID 139908).</title>
        <authorList>
            <person name="Copeland A."/>
            <person name="Lapidus A."/>
            <person name="Glavina Del Rio T."/>
            <person name="Nolan M."/>
            <person name="Lucas S."/>
            <person name="Chen F."/>
            <person name="Tice H."/>
            <person name="Cheng J.F."/>
            <person name="Bruce D."/>
            <person name="Goodwin L."/>
            <person name="Pitluck S."/>
            <person name="Mikhailova N."/>
            <person name="Pati A."/>
            <person name="Ivanova N."/>
            <person name="Mavromatis K."/>
            <person name="Chen A."/>
            <person name="Palaniappan K."/>
            <person name="Chain P."/>
            <person name="Land M."/>
            <person name="Hauser L."/>
            <person name="Chang Y.J."/>
            <person name="Jeffries C.D."/>
            <person name="Chertkov O."/>
            <person name="Brettin T."/>
            <person name="Detter J.C."/>
            <person name="Han C."/>
            <person name="Ali Z."/>
            <person name="Tindall B.J."/>
            <person name="Goker M."/>
            <person name="Bristow J."/>
            <person name="Eisen J.A."/>
            <person name="Markowitz V."/>
            <person name="Hugenholtz P."/>
            <person name="Kyrpides N.C."/>
            <person name="Klenk H.P."/>
        </authorList>
    </citation>
    <scope>NUCLEOTIDE SEQUENCE [LARGE SCALE GENOMIC DNA]</scope>
    <source>
        <strain evidence="5">DSM 44928</strain>
    </source>
</reference>
<name>C7Q965_CATAD</name>
<dbReference type="InterPro" id="IPR016192">
    <property type="entry name" value="APOBEC/CMP_deaminase_Zn-bd"/>
</dbReference>
<dbReference type="Proteomes" id="UP000000851">
    <property type="component" value="Chromosome"/>
</dbReference>
<evidence type="ECO:0000256" key="3">
    <source>
        <dbReference type="SAM" id="MobiDB-lite"/>
    </source>
</evidence>
<dbReference type="PROSITE" id="PS00903">
    <property type="entry name" value="CYT_DCMP_DEAMINASES_1"/>
    <property type="match status" value="1"/>
</dbReference>
<proteinExistence type="predicted"/>
<evidence type="ECO:0000259" key="4">
    <source>
        <dbReference type="PROSITE" id="PS51747"/>
    </source>
</evidence>
<feature type="compositionally biased region" description="Basic and acidic residues" evidence="3">
    <location>
        <begin position="51"/>
        <end position="67"/>
    </location>
</feature>
<feature type="compositionally biased region" description="Basic and acidic residues" evidence="3">
    <location>
        <begin position="10"/>
        <end position="35"/>
    </location>
</feature>
<dbReference type="eggNOG" id="COG0590">
    <property type="taxonomic scope" value="Bacteria"/>
</dbReference>
<feature type="region of interest" description="Disordered" evidence="3">
    <location>
        <begin position="200"/>
        <end position="223"/>
    </location>
</feature>
<dbReference type="InterPro" id="IPR016193">
    <property type="entry name" value="Cytidine_deaminase-like"/>
</dbReference>
<dbReference type="PANTHER" id="PTHR11079:SF161">
    <property type="entry name" value="CMP_DCMP-TYPE DEAMINASE DOMAIN-CONTAINING PROTEIN"/>
    <property type="match status" value="1"/>
</dbReference>
<dbReference type="GO" id="GO:0006152">
    <property type="term" value="P:purine nucleoside catabolic process"/>
    <property type="evidence" value="ECO:0007669"/>
    <property type="project" value="TreeGrafter"/>
</dbReference>
<feature type="region of interest" description="Disordered" evidence="3">
    <location>
        <begin position="1"/>
        <end position="72"/>
    </location>
</feature>
<dbReference type="RefSeq" id="WP_012787678.1">
    <property type="nucleotide sequence ID" value="NC_013131.1"/>
</dbReference>
<dbReference type="SUPFAM" id="SSF53927">
    <property type="entry name" value="Cytidine deaminase-like"/>
    <property type="match status" value="1"/>
</dbReference>
<feature type="compositionally biased region" description="Basic and acidic residues" evidence="3">
    <location>
        <begin position="203"/>
        <end position="223"/>
    </location>
</feature>
<evidence type="ECO:0000313" key="6">
    <source>
        <dbReference type="Proteomes" id="UP000000851"/>
    </source>
</evidence>
<evidence type="ECO:0000313" key="5">
    <source>
        <dbReference type="EMBL" id="ACU72385.1"/>
    </source>
</evidence>
<dbReference type="STRING" id="479433.Caci_3479"/>
<dbReference type="InterPro" id="IPR002125">
    <property type="entry name" value="CMP_dCMP_dom"/>
</dbReference>
<dbReference type="GO" id="GO:0008270">
    <property type="term" value="F:zinc ion binding"/>
    <property type="evidence" value="ECO:0007669"/>
    <property type="project" value="InterPro"/>
</dbReference>
<dbReference type="Gene3D" id="3.40.140.10">
    <property type="entry name" value="Cytidine Deaminase, domain 2"/>
    <property type="match status" value="1"/>
</dbReference>
<dbReference type="Pfam" id="PF00383">
    <property type="entry name" value="dCMP_cyt_deam_1"/>
    <property type="match status" value="1"/>
</dbReference>
<dbReference type="PANTHER" id="PTHR11079">
    <property type="entry name" value="CYTOSINE DEAMINASE FAMILY MEMBER"/>
    <property type="match status" value="1"/>
</dbReference>
<dbReference type="GO" id="GO:0047974">
    <property type="term" value="F:guanosine deaminase activity"/>
    <property type="evidence" value="ECO:0007669"/>
    <property type="project" value="TreeGrafter"/>
</dbReference>
<organism evidence="5 6">
    <name type="scientific">Catenulispora acidiphila (strain DSM 44928 / JCM 14897 / NBRC 102108 / NRRL B-24433 / ID139908)</name>
    <dbReference type="NCBI Taxonomy" id="479433"/>
    <lineage>
        <taxon>Bacteria</taxon>
        <taxon>Bacillati</taxon>
        <taxon>Actinomycetota</taxon>
        <taxon>Actinomycetes</taxon>
        <taxon>Catenulisporales</taxon>
        <taxon>Catenulisporaceae</taxon>
        <taxon>Catenulispora</taxon>
    </lineage>
</organism>
<keyword evidence="6" id="KW-1185">Reference proteome</keyword>